<evidence type="ECO:0000313" key="2">
    <source>
        <dbReference type="Proteomes" id="UP000094065"/>
    </source>
</evidence>
<organism evidence="1 2">
    <name type="scientific">Cryptococcus amylolentus CBS 6039</name>
    <dbReference type="NCBI Taxonomy" id="1295533"/>
    <lineage>
        <taxon>Eukaryota</taxon>
        <taxon>Fungi</taxon>
        <taxon>Dikarya</taxon>
        <taxon>Basidiomycota</taxon>
        <taxon>Agaricomycotina</taxon>
        <taxon>Tremellomycetes</taxon>
        <taxon>Tremellales</taxon>
        <taxon>Cryptococcaceae</taxon>
        <taxon>Cryptococcus</taxon>
    </lineage>
</organism>
<evidence type="ECO:0000313" key="1">
    <source>
        <dbReference type="EMBL" id="ODN82102.1"/>
    </source>
</evidence>
<proteinExistence type="predicted"/>
<dbReference type="RefSeq" id="XP_018996421.1">
    <property type="nucleotide sequence ID" value="XM_019136018.1"/>
</dbReference>
<gene>
    <name evidence="1" type="ORF">L202_02411</name>
</gene>
<reference evidence="1 2" key="1">
    <citation type="submission" date="2016-06" db="EMBL/GenBank/DDBJ databases">
        <title>Evolution of pathogenesis and genome organization in the Tremellales.</title>
        <authorList>
            <person name="Cuomo C."/>
            <person name="Litvintseva A."/>
            <person name="Heitman J."/>
            <person name="Chen Y."/>
            <person name="Sun S."/>
            <person name="Springer D."/>
            <person name="Dromer F."/>
            <person name="Young S."/>
            <person name="Zeng Q."/>
            <person name="Chapman S."/>
            <person name="Gujja S."/>
            <person name="Saif S."/>
            <person name="Birren B."/>
        </authorList>
    </citation>
    <scope>NUCLEOTIDE SEQUENCE [LARGE SCALE GENOMIC DNA]</scope>
    <source>
        <strain evidence="1 2">CBS 6039</strain>
    </source>
</reference>
<dbReference type="EMBL" id="AWGJ01000003">
    <property type="protein sequence ID" value="ODN82102.1"/>
    <property type="molecule type" value="Genomic_DNA"/>
</dbReference>
<dbReference type="Proteomes" id="UP000094065">
    <property type="component" value="Unassembled WGS sequence"/>
</dbReference>
<keyword evidence="2" id="KW-1185">Reference proteome</keyword>
<name>A0A1E3I0H4_9TREE</name>
<sequence>MSIEIGPLQIAAIVPPASPSSSSSLSSFIASIDEDSVVHMPLPTTLLLPPLLLFPRRNILVRLA</sequence>
<accession>A0A1E3I0H4</accession>
<protein>
    <submittedName>
        <fullName evidence="1">Uncharacterized protein</fullName>
    </submittedName>
</protein>
<dbReference type="GeneID" id="30153720"/>
<dbReference type="AlphaFoldDB" id="A0A1E3I0H4"/>
<comment type="caution">
    <text evidence="1">The sequence shown here is derived from an EMBL/GenBank/DDBJ whole genome shotgun (WGS) entry which is preliminary data.</text>
</comment>